<dbReference type="Proteomes" id="UP000007013">
    <property type="component" value="Chromosome"/>
</dbReference>
<gene>
    <name evidence="4" type="ordered locus">Oter_3068</name>
</gene>
<protein>
    <submittedName>
        <fullName evidence="4">Chromosome segregation ATPase</fullName>
    </submittedName>
</protein>
<keyword evidence="5" id="KW-1185">Reference proteome</keyword>
<feature type="domain" description="Bacteriophage T5 Orf172 DNA-binding" evidence="3">
    <location>
        <begin position="342"/>
        <end position="425"/>
    </location>
</feature>
<evidence type="ECO:0000313" key="4">
    <source>
        <dbReference type="EMBL" id="ACB76348.1"/>
    </source>
</evidence>
<proteinExistence type="predicted"/>
<accession>B1ZZE5</accession>
<dbReference type="OrthoDB" id="9811665at2"/>
<evidence type="ECO:0000259" key="3">
    <source>
        <dbReference type="SMART" id="SM00974"/>
    </source>
</evidence>
<evidence type="ECO:0000256" key="1">
    <source>
        <dbReference type="SAM" id="Coils"/>
    </source>
</evidence>
<organism evidence="4 5">
    <name type="scientific">Opitutus terrae (strain DSM 11246 / JCM 15787 / PB90-1)</name>
    <dbReference type="NCBI Taxonomy" id="452637"/>
    <lineage>
        <taxon>Bacteria</taxon>
        <taxon>Pseudomonadati</taxon>
        <taxon>Verrucomicrobiota</taxon>
        <taxon>Opitutia</taxon>
        <taxon>Opitutales</taxon>
        <taxon>Opitutaceae</taxon>
        <taxon>Opitutus</taxon>
    </lineage>
</organism>
<keyword evidence="2" id="KW-0472">Membrane</keyword>
<feature type="coiled-coil region" evidence="1">
    <location>
        <begin position="228"/>
        <end position="325"/>
    </location>
</feature>
<dbReference type="InterPro" id="IPR025280">
    <property type="entry name" value="SNIPE"/>
</dbReference>
<keyword evidence="1" id="KW-0175">Coiled coil</keyword>
<dbReference type="eggNOG" id="COG3064">
    <property type="taxonomic scope" value="Bacteria"/>
</dbReference>
<dbReference type="KEGG" id="ote:Oter_3068"/>
<reference evidence="4 5" key="1">
    <citation type="journal article" date="2011" name="J. Bacteriol.">
        <title>Genome sequence of the verrucomicrobium Opitutus terrae PB90-1, an abundant inhabitant of rice paddy soil ecosystems.</title>
        <authorList>
            <person name="van Passel M.W."/>
            <person name="Kant R."/>
            <person name="Palva A."/>
            <person name="Copeland A."/>
            <person name="Lucas S."/>
            <person name="Lapidus A."/>
            <person name="Glavina del Rio T."/>
            <person name="Pitluck S."/>
            <person name="Goltsman E."/>
            <person name="Clum A."/>
            <person name="Sun H."/>
            <person name="Schmutz J."/>
            <person name="Larimer F.W."/>
            <person name="Land M.L."/>
            <person name="Hauser L."/>
            <person name="Kyrpides N."/>
            <person name="Mikhailova N."/>
            <person name="Richardson P.P."/>
            <person name="Janssen P.H."/>
            <person name="de Vos W.M."/>
            <person name="Smidt H."/>
        </authorList>
    </citation>
    <scope>NUCLEOTIDE SEQUENCE [LARGE SCALE GENOMIC DNA]</scope>
    <source>
        <strain evidence="5">DSM 11246 / JCM 15787 / PB90-1</strain>
    </source>
</reference>
<sequence>MFQPDLRTAAVFAVIAALLIVEIVILTVRLVRARKAREAMYERYKDIVDRDAEIQKRDLALAELAQRYSVLDGNEKTKLQALENQYVSAKFTYDKLSKELALVEETLDMQSFGLYKPHYDFSTSDEYRAKLDSNYEQQKVLVSGGRAAVCPTTWTVGGSAREGERMIKHMMKLMLRAFNGECDAAILKVKWNNATAMEERIRRSFDAINKAGTVNQVSITRPYLDLKIDELRLSHELEQKIYQEKEEQRRIAEEMREEEKVQREIERAKKEAEDEEKRYQKALDRARVELADAKGAELEELTAKIAGLEMQLKEAQEQKARAISRAQLTKAGHIYVISNIGSFGEDVFKIGMTRRLEPLERVKELGDASVPFPFDVHAMMYTENAPALEYQLHDHFEAKRVNLVNERKEFFRVTLAEIAEFAKANNYPVTITKLAEAREYRETLAARAQKASQVETGVAPTTTQFPDTLFTAAAS</sequence>
<evidence type="ECO:0000313" key="5">
    <source>
        <dbReference type="Proteomes" id="UP000007013"/>
    </source>
</evidence>
<dbReference type="HOGENOM" id="CLU_024787_2_1_0"/>
<dbReference type="Pfam" id="PF13455">
    <property type="entry name" value="MUG113"/>
    <property type="match status" value="1"/>
</dbReference>
<keyword evidence="2" id="KW-1133">Transmembrane helix</keyword>
<dbReference type="Pfam" id="PF13250">
    <property type="entry name" value="SNIPE"/>
    <property type="match status" value="1"/>
</dbReference>
<evidence type="ECO:0000256" key="2">
    <source>
        <dbReference type="SAM" id="Phobius"/>
    </source>
</evidence>
<dbReference type="STRING" id="452637.Oter_3068"/>
<feature type="transmembrane region" description="Helical" evidence="2">
    <location>
        <begin position="6"/>
        <end position="31"/>
    </location>
</feature>
<dbReference type="AlphaFoldDB" id="B1ZZE5"/>
<dbReference type="SMART" id="SM00974">
    <property type="entry name" value="T5orf172"/>
    <property type="match status" value="1"/>
</dbReference>
<keyword evidence="2" id="KW-0812">Transmembrane</keyword>
<dbReference type="RefSeq" id="WP_012375877.1">
    <property type="nucleotide sequence ID" value="NC_010571.1"/>
</dbReference>
<dbReference type="InterPro" id="IPR018306">
    <property type="entry name" value="Phage_T5_Orf172_DNA-bd"/>
</dbReference>
<dbReference type="EMBL" id="CP001032">
    <property type="protein sequence ID" value="ACB76348.1"/>
    <property type="molecule type" value="Genomic_DNA"/>
</dbReference>
<name>B1ZZE5_OPITP</name>